<dbReference type="Pfam" id="PF01245">
    <property type="entry name" value="Ribosomal_L19"/>
    <property type="match status" value="1"/>
</dbReference>
<comment type="caution">
    <text evidence="2">The sequence shown here is derived from an EMBL/GenBank/DDBJ whole genome shotgun (WGS) entry which is preliminary data.</text>
</comment>
<dbReference type="PANTHER" id="PTHR15680">
    <property type="entry name" value="RIBOSOMAL PROTEIN L19"/>
    <property type="match status" value="1"/>
</dbReference>
<evidence type="ECO:0000313" key="3">
    <source>
        <dbReference type="Proteomes" id="UP000693970"/>
    </source>
</evidence>
<organism evidence="2 3">
    <name type="scientific">Nitzschia inconspicua</name>
    <dbReference type="NCBI Taxonomy" id="303405"/>
    <lineage>
        <taxon>Eukaryota</taxon>
        <taxon>Sar</taxon>
        <taxon>Stramenopiles</taxon>
        <taxon>Ochrophyta</taxon>
        <taxon>Bacillariophyta</taxon>
        <taxon>Bacillariophyceae</taxon>
        <taxon>Bacillariophycidae</taxon>
        <taxon>Bacillariales</taxon>
        <taxon>Bacillariaceae</taxon>
        <taxon>Nitzschia</taxon>
    </lineage>
</organism>
<dbReference type="InterPro" id="IPR001857">
    <property type="entry name" value="Ribosomal_bL19"/>
</dbReference>
<dbReference type="GO" id="GO:0006412">
    <property type="term" value="P:translation"/>
    <property type="evidence" value="ECO:0007669"/>
    <property type="project" value="InterPro"/>
</dbReference>
<keyword evidence="2" id="KW-0687">Ribonucleoprotein</keyword>
<dbReference type="AlphaFoldDB" id="A0A9K3PT68"/>
<dbReference type="GO" id="GO:0003735">
    <property type="term" value="F:structural constituent of ribosome"/>
    <property type="evidence" value="ECO:0007669"/>
    <property type="project" value="InterPro"/>
</dbReference>
<feature type="compositionally biased region" description="Low complexity" evidence="1">
    <location>
        <begin position="35"/>
        <end position="47"/>
    </location>
</feature>
<proteinExistence type="predicted"/>
<dbReference type="Proteomes" id="UP000693970">
    <property type="component" value="Unassembled WGS sequence"/>
</dbReference>
<reference evidence="2" key="2">
    <citation type="submission" date="2021-04" db="EMBL/GenBank/DDBJ databases">
        <authorList>
            <person name="Podell S."/>
        </authorList>
    </citation>
    <scope>NUCLEOTIDE SEQUENCE</scope>
    <source>
        <strain evidence="2">Hildebrandi</strain>
    </source>
</reference>
<protein>
    <submittedName>
        <fullName evidence="2">50S ribosomal protein L19</fullName>
    </submittedName>
</protein>
<dbReference type="PANTHER" id="PTHR15680:SF9">
    <property type="entry name" value="LARGE RIBOSOMAL SUBUNIT PROTEIN BL19M"/>
    <property type="match status" value="1"/>
</dbReference>
<accession>A0A9K3PT68</accession>
<evidence type="ECO:0000256" key="1">
    <source>
        <dbReference type="SAM" id="MobiDB-lite"/>
    </source>
</evidence>
<dbReference type="OrthoDB" id="432645at2759"/>
<reference evidence="2" key="1">
    <citation type="journal article" date="2021" name="Sci. Rep.">
        <title>Diploid genomic architecture of Nitzschia inconspicua, an elite biomass production diatom.</title>
        <authorList>
            <person name="Oliver A."/>
            <person name="Podell S."/>
            <person name="Pinowska A."/>
            <person name="Traller J.C."/>
            <person name="Smith S.R."/>
            <person name="McClure R."/>
            <person name="Beliaev A."/>
            <person name="Bohutskyi P."/>
            <person name="Hill E.A."/>
            <person name="Rabines A."/>
            <person name="Zheng H."/>
            <person name="Allen L.Z."/>
            <person name="Kuo A."/>
            <person name="Grigoriev I.V."/>
            <person name="Allen A.E."/>
            <person name="Hazlebeck D."/>
            <person name="Allen E.E."/>
        </authorList>
    </citation>
    <scope>NUCLEOTIDE SEQUENCE</scope>
    <source>
        <strain evidence="2">Hildebrandi</strain>
    </source>
</reference>
<sequence length="208" mass="23852">MNAWRRLLTSRVTGVPNPFVATRQSTTPTCLTQTSSFSSQATQAPTAVSPEDRPFVHHGDRPRYKNYKKFKSPRKRASKLFDELNKEACEKAKADTPHIWQQDIRVGDSIELKMVSQGGLKPSDKQEVEKIRGVVLGMVKRGLGSSLILRDVVYGLPIERRIPLYSPMIQEATILERNFIFKGRKKVKRAKLYYFRDRNPLLTKVSKY</sequence>
<dbReference type="GO" id="GO:0005762">
    <property type="term" value="C:mitochondrial large ribosomal subunit"/>
    <property type="evidence" value="ECO:0007669"/>
    <property type="project" value="TreeGrafter"/>
</dbReference>
<keyword evidence="3" id="KW-1185">Reference proteome</keyword>
<gene>
    <name evidence="2" type="ORF">IV203_015102</name>
</gene>
<dbReference type="EMBL" id="JAGRRH010000014">
    <property type="protein sequence ID" value="KAG7358513.1"/>
    <property type="molecule type" value="Genomic_DNA"/>
</dbReference>
<feature type="compositionally biased region" description="Basic and acidic residues" evidence="1">
    <location>
        <begin position="50"/>
        <end position="63"/>
    </location>
</feature>
<name>A0A9K3PT68_9STRA</name>
<feature type="region of interest" description="Disordered" evidence="1">
    <location>
        <begin position="35"/>
        <end position="66"/>
    </location>
</feature>
<keyword evidence="2" id="KW-0689">Ribosomal protein</keyword>
<evidence type="ECO:0000313" key="2">
    <source>
        <dbReference type="EMBL" id="KAG7358513.1"/>
    </source>
</evidence>